<feature type="compositionally biased region" description="Basic residues" evidence="1">
    <location>
        <begin position="164"/>
        <end position="182"/>
    </location>
</feature>
<name>A0A9Q3L3X8_9BASI</name>
<feature type="compositionally biased region" description="Basic residues" evidence="1">
    <location>
        <begin position="145"/>
        <end position="156"/>
    </location>
</feature>
<dbReference type="EMBL" id="AVOT02139978">
    <property type="protein sequence ID" value="MBW0590792.1"/>
    <property type="molecule type" value="Genomic_DNA"/>
</dbReference>
<accession>A0A9Q3L3X8</accession>
<keyword evidence="3" id="KW-1185">Reference proteome</keyword>
<organism evidence="2 3">
    <name type="scientific">Austropuccinia psidii MF-1</name>
    <dbReference type="NCBI Taxonomy" id="1389203"/>
    <lineage>
        <taxon>Eukaryota</taxon>
        <taxon>Fungi</taxon>
        <taxon>Dikarya</taxon>
        <taxon>Basidiomycota</taxon>
        <taxon>Pucciniomycotina</taxon>
        <taxon>Pucciniomycetes</taxon>
        <taxon>Pucciniales</taxon>
        <taxon>Sphaerophragmiaceae</taxon>
        <taxon>Austropuccinia</taxon>
    </lineage>
</organism>
<proteinExistence type="predicted"/>
<feature type="compositionally biased region" description="Polar residues" evidence="1">
    <location>
        <begin position="128"/>
        <end position="144"/>
    </location>
</feature>
<protein>
    <submittedName>
        <fullName evidence="2">Uncharacterized protein</fullName>
    </submittedName>
</protein>
<dbReference type="AlphaFoldDB" id="A0A9Q3L3X8"/>
<gene>
    <name evidence="2" type="ORF">O181_130507</name>
</gene>
<sequence length="204" mass="23744">MLDSRALREIMTMPPFTFQFNRNLKTEDWKDIDQALQLHQLPKDLFQWSIDNISLNLESPWEELGESCPKICLKEIPFIDLMEITKGWNPSRHFRCLEERTDGIRENQANNQAIEEQLNHKEHTLIPSGSQVVNQPDSPVSSHHSGTRKSVTKSHHSSQYQVVSRRRGGLKARNKISFRKSQKKSDPIIQKLLDLVKELHKSQK</sequence>
<comment type="caution">
    <text evidence="2">The sequence shown here is derived from an EMBL/GenBank/DDBJ whole genome shotgun (WGS) entry which is preliminary data.</text>
</comment>
<feature type="region of interest" description="Disordered" evidence="1">
    <location>
        <begin position="128"/>
        <end position="184"/>
    </location>
</feature>
<evidence type="ECO:0000313" key="2">
    <source>
        <dbReference type="EMBL" id="MBW0590792.1"/>
    </source>
</evidence>
<dbReference type="Proteomes" id="UP000765509">
    <property type="component" value="Unassembled WGS sequence"/>
</dbReference>
<evidence type="ECO:0000256" key="1">
    <source>
        <dbReference type="SAM" id="MobiDB-lite"/>
    </source>
</evidence>
<evidence type="ECO:0000313" key="3">
    <source>
        <dbReference type="Proteomes" id="UP000765509"/>
    </source>
</evidence>
<reference evidence="2" key="1">
    <citation type="submission" date="2021-03" db="EMBL/GenBank/DDBJ databases">
        <title>Draft genome sequence of rust myrtle Austropuccinia psidii MF-1, a brazilian biotype.</title>
        <authorList>
            <person name="Quecine M.C."/>
            <person name="Pachon D.M.R."/>
            <person name="Bonatelli M.L."/>
            <person name="Correr F.H."/>
            <person name="Franceschini L.M."/>
            <person name="Leite T.F."/>
            <person name="Margarido G.R.A."/>
            <person name="Almeida C.A."/>
            <person name="Ferrarezi J.A."/>
            <person name="Labate C.A."/>
        </authorList>
    </citation>
    <scope>NUCLEOTIDE SEQUENCE</scope>
    <source>
        <strain evidence="2">MF-1</strain>
    </source>
</reference>